<dbReference type="GO" id="GO:0003723">
    <property type="term" value="F:RNA binding"/>
    <property type="evidence" value="ECO:0007669"/>
    <property type="project" value="InterPro"/>
</dbReference>
<dbReference type="InterPro" id="IPR000504">
    <property type="entry name" value="RRM_dom"/>
</dbReference>
<dbReference type="Gene3D" id="3.30.70.330">
    <property type="match status" value="1"/>
</dbReference>
<dbReference type="InterPro" id="IPR012677">
    <property type="entry name" value="Nucleotide-bd_a/b_plait_sf"/>
</dbReference>
<dbReference type="EMBL" id="NVUL01000043">
    <property type="protein sequence ID" value="PCI77696.1"/>
    <property type="molecule type" value="Genomic_DNA"/>
</dbReference>
<evidence type="ECO:0000313" key="3">
    <source>
        <dbReference type="Proteomes" id="UP000218767"/>
    </source>
</evidence>
<dbReference type="SUPFAM" id="SSF54928">
    <property type="entry name" value="RNA-binding domain, RBD"/>
    <property type="match status" value="1"/>
</dbReference>
<dbReference type="PANTHER" id="PTHR48034">
    <property type="entry name" value="TRANSFORMER-2 SEX-DETERMINING PROTEIN-RELATED"/>
    <property type="match status" value="1"/>
</dbReference>
<dbReference type="Proteomes" id="UP000218767">
    <property type="component" value="Unassembled WGS sequence"/>
</dbReference>
<dbReference type="PROSITE" id="PS50102">
    <property type="entry name" value="RRM"/>
    <property type="match status" value="1"/>
</dbReference>
<name>A0A2A4X5B2_9GAMM</name>
<proteinExistence type="predicted"/>
<dbReference type="Pfam" id="PF00076">
    <property type="entry name" value="RRM_1"/>
    <property type="match status" value="1"/>
</dbReference>
<dbReference type="CDD" id="cd00590">
    <property type="entry name" value="RRM_SF"/>
    <property type="match status" value="1"/>
</dbReference>
<reference evidence="3" key="1">
    <citation type="submission" date="2017-08" db="EMBL/GenBank/DDBJ databases">
        <title>A dynamic microbial community with high functional redundancy inhabits the cold, oxic subseafloor aquifer.</title>
        <authorList>
            <person name="Tully B.J."/>
            <person name="Wheat C.G."/>
            <person name="Glazer B.T."/>
            <person name="Huber J.A."/>
        </authorList>
    </citation>
    <scope>NUCLEOTIDE SEQUENCE [LARGE SCALE GENOMIC DNA]</scope>
</reference>
<sequence length="85" mass="9250">MKLLARNLARNTSETELKTLFESFGSVQSCSLVLDPKSGGSKGFAFIEMPKPGEAKAAVKNLNGKDVDGHRIRVKKADKAEKTEK</sequence>
<evidence type="ECO:0000313" key="2">
    <source>
        <dbReference type="EMBL" id="PCI77696.1"/>
    </source>
</evidence>
<dbReference type="InterPro" id="IPR050441">
    <property type="entry name" value="RBM"/>
</dbReference>
<dbReference type="AlphaFoldDB" id="A0A2A4X5B2"/>
<accession>A0A2A4X5B2</accession>
<dbReference type="SMART" id="SM00360">
    <property type="entry name" value="RRM"/>
    <property type="match status" value="1"/>
</dbReference>
<dbReference type="InterPro" id="IPR035979">
    <property type="entry name" value="RBD_domain_sf"/>
</dbReference>
<gene>
    <name evidence="2" type="ORF">COB20_07190</name>
</gene>
<evidence type="ECO:0000259" key="1">
    <source>
        <dbReference type="PROSITE" id="PS50102"/>
    </source>
</evidence>
<feature type="domain" description="RRM" evidence="1">
    <location>
        <begin position="1"/>
        <end position="79"/>
    </location>
</feature>
<comment type="caution">
    <text evidence="2">The sequence shown here is derived from an EMBL/GenBank/DDBJ whole genome shotgun (WGS) entry which is preliminary data.</text>
</comment>
<organism evidence="2 3">
    <name type="scientific">SAR86 cluster bacterium</name>
    <dbReference type="NCBI Taxonomy" id="2030880"/>
    <lineage>
        <taxon>Bacteria</taxon>
        <taxon>Pseudomonadati</taxon>
        <taxon>Pseudomonadota</taxon>
        <taxon>Gammaproteobacteria</taxon>
        <taxon>SAR86 cluster</taxon>
    </lineage>
</organism>
<protein>
    <submittedName>
        <fullName evidence="2">RNA-binding protein</fullName>
    </submittedName>
</protein>